<organism evidence="11 12">
    <name type="scientific">Tortispora caseinolytica NRRL Y-17796</name>
    <dbReference type="NCBI Taxonomy" id="767744"/>
    <lineage>
        <taxon>Eukaryota</taxon>
        <taxon>Fungi</taxon>
        <taxon>Dikarya</taxon>
        <taxon>Ascomycota</taxon>
        <taxon>Saccharomycotina</taxon>
        <taxon>Trigonopsidomycetes</taxon>
        <taxon>Trigonopsidales</taxon>
        <taxon>Trigonopsidaceae</taxon>
        <taxon>Tortispora</taxon>
    </lineage>
</organism>
<evidence type="ECO:0000313" key="11">
    <source>
        <dbReference type="EMBL" id="ODV89714.1"/>
    </source>
</evidence>
<dbReference type="InterPro" id="IPR008271">
    <property type="entry name" value="Ser/Thr_kinase_AS"/>
</dbReference>
<reference evidence="12" key="1">
    <citation type="submission" date="2016-02" db="EMBL/GenBank/DDBJ databases">
        <title>Comparative genomics of biotechnologically important yeasts.</title>
        <authorList>
            <consortium name="DOE Joint Genome Institute"/>
            <person name="Riley R."/>
            <person name="Haridas S."/>
            <person name="Wolfe K.H."/>
            <person name="Lopes M.R."/>
            <person name="Hittinger C.T."/>
            <person name="Goker M."/>
            <person name="Salamov A."/>
            <person name="Wisecaver J."/>
            <person name="Long T.M."/>
            <person name="Aerts A.L."/>
            <person name="Barry K."/>
            <person name="Choi C."/>
            <person name="Clum A."/>
            <person name="Coughlan A.Y."/>
            <person name="Deshpande S."/>
            <person name="Douglass A.P."/>
            <person name="Hanson S.J."/>
            <person name="Klenk H.-P."/>
            <person name="Labutti K."/>
            <person name="Lapidus A."/>
            <person name="Lindquist E."/>
            <person name="Lipzen A."/>
            <person name="Meier-Kolthoff J.P."/>
            <person name="Ohm R.A."/>
            <person name="Otillar R.P."/>
            <person name="Pangilinan J."/>
            <person name="Peng Y."/>
            <person name="Rokas A."/>
            <person name="Rosa C.A."/>
            <person name="Scheuner C."/>
            <person name="Sibirny A.A."/>
            <person name="Slot J.C."/>
            <person name="Stielow J.B."/>
            <person name="Sun H."/>
            <person name="Kurtzman C.P."/>
            <person name="Blackwell M."/>
            <person name="Jeffries T.W."/>
            <person name="Grigoriev I.V."/>
        </authorList>
    </citation>
    <scope>NUCLEOTIDE SEQUENCE [LARGE SCALE GENOMIC DNA]</scope>
    <source>
        <strain evidence="12">NRRL Y-17796</strain>
    </source>
</reference>
<sequence length="521" mass="59821">MDLIDSYDAEFNTKVYRYSYVMDFAPSAKTVEMSSIPFMRLPYIANNVSSGSSSSTDSRGSSDYTRRGSMCEWSRQRCQFRGIILPYYHGNVPAPEIHLGLQYDRRMSLTPAASQLVPLMNIAPFTHNRIWNSSFDMGKPQLTADDFESGRLLGRGGFGEVKAVKYKRTGTAYACKRYARQDSGLALFQCHYEHNLMVRLRQCNARWALPLVGSFESSKHLNLITELCVYGNLHSVFTYLVRRDRINRKIVQFYAYEALLALQELHSHGIVHRDVKLDNFMVRDNGHLYLGDFGGAIYTSNVDSRLNTVDIWGTYGTEGYHSPEMYTLSDYDARTDYWSYAIMFLEVVFSGWNPLRDTVTALEKQYVEDGSESDLNKTSVNIAIHMKACQYLTGDFNRDLCYLADSFGGNECVSALGVHFLTQMIRSVHVGERFGNEPYRTQHNPDRKRALPNDARVLLSHPWMKKARRKFGKDPLKRKAPLKLPRWSHEEYFKDKYDSKKPTKALPKMSTGFIKAHQGFM</sequence>
<dbReference type="SMART" id="SM00220">
    <property type="entry name" value="S_TKc"/>
    <property type="match status" value="1"/>
</dbReference>
<evidence type="ECO:0000256" key="5">
    <source>
        <dbReference type="ARBA" id="ARBA00022777"/>
    </source>
</evidence>
<dbReference type="InterPro" id="IPR000719">
    <property type="entry name" value="Prot_kinase_dom"/>
</dbReference>
<dbReference type="GO" id="GO:0035556">
    <property type="term" value="P:intracellular signal transduction"/>
    <property type="evidence" value="ECO:0007669"/>
    <property type="project" value="TreeGrafter"/>
</dbReference>
<evidence type="ECO:0000259" key="10">
    <source>
        <dbReference type="PROSITE" id="PS50011"/>
    </source>
</evidence>
<dbReference type="PANTHER" id="PTHR24356:SF400">
    <property type="entry name" value="SERINE_THREONINE-PROTEIN KINASE CBK1"/>
    <property type="match status" value="1"/>
</dbReference>
<dbReference type="PROSITE" id="PS00108">
    <property type="entry name" value="PROTEIN_KINASE_ST"/>
    <property type="match status" value="1"/>
</dbReference>
<proteinExistence type="predicted"/>
<dbReference type="InterPro" id="IPR050236">
    <property type="entry name" value="Ser_Thr_kinase_AGC"/>
</dbReference>
<keyword evidence="12" id="KW-1185">Reference proteome</keyword>
<protein>
    <recommendedName>
        <fullName evidence="1">non-specific serine/threonine protein kinase</fullName>
        <ecNumber evidence="1">2.7.11.1</ecNumber>
    </recommendedName>
</protein>
<name>A0A1E4TD83_9ASCO</name>
<dbReference type="InterPro" id="IPR011009">
    <property type="entry name" value="Kinase-like_dom_sf"/>
</dbReference>
<dbReference type="PROSITE" id="PS50011">
    <property type="entry name" value="PROTEIN_KINASE_DOM"/>
    <property type="match status" value="1"/>
</dbReference>
<dbReference type="PANTHER" id="PTHR24356">
    <property type="entry name" value="SERINE/THREONINE-PROTEIN KINASE"/>
    <property type="match status" value="1"/>
</dbReference>
<dbReference type="PROSITE" id="PS00107">
    <property type="entry name" value="PROTEIN_KINASE_ATP"/>
    <property type="match status" value="1"/>
</dbReference>
<evidence type="ECO:0000313" key="12">
    <source>
        <dbReference type="Proteomes" id="UP000095023"/>
    </source>
</evidence>
<dbReference type="Proteomes" id="UP000095023">
    <property type="component" value="Unassembled WGS sequence"/>
</dbReference>
<evidence type="ECO:0000256" key="3">
    <source>
        <dbReference type="ARBA" id="ARBA00022679"/>
    </source>
</evidence>
<dbReference type="SUPFAM" id="SSF56112">
    <property type="entry name" value="Protein kinase-like (PK-like)"/>
    <property type="match status" value="1"/>
</dbReference>
<keyword evidence="4 9" id="KW-0547">Nucleotide-binding</keyword>
<evidence type="ECO:0000256" key="2">
    <source>
        <dbReference type="ARBA" id="ARBA00022527"/>
    </source>
</evidence>
<evidence type="ECO:0000256" key="6">
    <source>
        <dbReference type="ARBA" id="ARBA00022840"/>
    </source>
</evidence>
<dbReference type="AlphaFoldDB" id="A0A1E4TD83"/>
<comment type="catalytic activity">
    <reaction evidence="8">
        <text>L-seryl-[protein] + ATP = O-phospho-L-seryl-[protein] + ADP + H(+)</text>
        <dbReference type="Rhea" id="RHEA:17989"/>
        <dbReference type="Rhea" id="RHEA-COMP:9863"/>
        <dbReference type="Rhea" id="RHEA-COMP:11604"/>
        <dbReference type="ChEBI" id="CHEBI:15378"/>
        <dbReference type="ChEBI" id="CHEBI:29999"/>
        <dbReference type="ChEBI" id="CHEBI:30616"/>
        <dbReference type="ChEBI" id="CHEBI:83421"/>
        <dbReference type="ChEBI" id="CHEBI:456216"/>
        <dbReference type="EC" id="2.7.11.1"/>
    </reaction>
</comment>
<keyword evidence="5" id="KW-0418">Kinase</keyword>
<dbReference type="CDD" id="cd00180">
    <property type="entry name" value="PKc"/>
    <property type="match status" value="1"/>
</dbReference>
<feature type="binding site" evidence="9">
    <location>
        <position position="176"/>
    </location>
    <ligand>
        <name>ATP</name>
        <dbReference type="ChEBI" id="CHEBI:30616"/>
    </ligand>
</feature>
<gene>
    <name evidence="11" type="ORF">CANCADRAFT_32885</name>
</gene>
<keyword evidence="6 9" id="KW-0067">ATP-binding</keyword>
<dbReference type="EMBL" id="KV453843">
    <property type="protein sequence ID" value="ODV89714.1"/>
    <property type="molecule type" value="Genomic_DNA"/>
</dbReference>
<evidence type="ECO:0000256" key="4">
    <source>
        <dbReference type="ARBA" id="ARBA00022741"/>
    </source>
</evidence>
<dbReference type="Gene3D" id="1.10.510.10">
    <property type="entry name" value="Transferase(Phosphotransferase) domain 1"/>
    <property type="match status" value="1"/>
</dbReference>
<dbReference type="GO" id="GO:0004674">
    <property type="term" value="F:protein serine/threonine kinase activity"/>
    <property type="evidence" value="ECO:0007669"/>
    <property type="project" value="UniProtKB-KW"/>
</dbReference>
<dbReference type="Pfam" id="PF00069">
    <property type="entry name" value="Pkinase"/>
    <property type="match status" value="1"/>
</dbReference>
<evidence type="ECO:0000256" key="7">
    <source>
        <dbReference type="ARBA" id="ARBA00047899"/>
    </source>
</evidence>
<keyword evidence="2" id="KW-0723">Serine/threonine-protein kinase</keyword>
<evidence type="ECO:0000256" key="8">
    <source>
        <dbReference type="ARBA" id="ARBA00048679"/>
    </source>
</evidence>
<dbReference type="InterPro" id="IPR017441">
    <property type="entry name" value="Protein_kinase_ATP_BS"/>
</dbReference>
<evidence type="ECO:0000256" key="9">
    <source>
        <dbReference type="PROSITE-ProRule" id="PRU10141"/>
    </source>
</evidence>
<comment type="catalytic activity">
    <reaction evidence="7">
        <text>L-threonyl-[protein] + ATP = O-phospho-L-threonyl-[protein] + ADP + H(+)</text>
        <dbReference type="Rhea" id="RHEA:46608"/>
        <dbReference type="Rhea" id="RHEA-COMP:11060"/>
        <dbReference type="Rhea" id="RHEA-COMP:11605"/>
        <dbReference type="ChEBI" id="CHEBI:15378"/>
        <dbReference type="ChEBI" id="CHEBI:30013"/>
        <dbReference type="ChEBI" id="CHEBI:30616"/>
        <dbReference type="ChEBI" id="CHEBI:61977"/>
        <dbReference type="ChEBI" id="CHEBI:456216"/>
        <dbReference type="EC" id="2.7.11.1"/>
    </reaction>
</comment>
<dbReference type="GO" id="GO:0005524">
    <property type="term" value="F:ATP binding"/>
    <property type="evidence" value="ECO:0007669"/>
    <property type="project" value="UniProtKB-UniRule"/>
</dbReference>
<dbReference type="EC" id="2.7.11.1" evidence="1"/>
<evidence type="ECO:0000256" key="1">
    <source>
        <dbReference type="ARBA" id="ARBA00012513"/>
    </source>
</evidence>
<dbReference type="OrthoDB" id="248923at2759"/>
<keyword evidence="3" id="KW-0808">Transferase</keyword>
<feature type="domain" description="Protein kinase" evidence="10">
    <location>
        <begin position="147"/>
        <end position="493"/>
    </location>
</feature>
<accession>A0A1E4TD83</accession>